<evidence type="ECO:0000313" key="5">
    <source>
        <dbReference type="Proteomes" id="UP000199800"/>
    </source>
</evidence>
<keyword evidence="3" id="KW-0949">S-adenosyl-L-methionine</keyword>
<dbReference type="GO" id="GO:0032259">
    <property type="term" value="P:methylation"/>
    <property type="evidence" value="ECO:0007669"/>
    <property type="project" value="UniProtKB-KW"/>
</dbReference>
<organism evidence="4 5">
    <name type="scientific">[Clostridium] polysaccharolyticum</name>
    <dbReference type="NCBI Taxonomy" id="29364"/>
    <lineage>
        <taxon>Bacteria</taxon>
        <taxon>Bacillati</taxon>
        <taxon>Bacillota</taxon>
        <taxon>Clostridia</taxon>
        <taxon>Lachnospirales</taxon>
        <taxon>Lachnospiraceae</taxon>
    </lineage>
</organism>
<dbReference type="GO" id="GO:0006298">
    <property type="term" value="P:mismatch repair"/>
    <property type="evidence" value="ECO:0007669"/>
    <property type="project" value="TreeGrafter"/>
</dbReference>
<dbReference type="GO" id="GO:1904047">
    <property type="term" value="F:S-adenosyl-L-methionine binding"/>
    <property type="evidence" value="ECO:0007669"/>
    <property type="project" value="TreeGrafter"/>
</dbReference>
<accession>A0A1H9YJ42</accession>
<evidence type="ECO:0000256" key="2">
    <source>
        <dbReference type="ARBA" id="ARBA00022679"/>
    </source>
</evidence>
<dbReference type="Proteomes" id="UP000199800">
    <property type="component" value="Unassembled WGS sequence"/>
</dbReference>
<name>A0A1H9YJ42_9FIRM</name>
<dbReference type="Gene3D" id="3.40.50.150">
    <property type="entry name" value="Vaccinia Virus protein VP39"/>
    <property type="match status" value="2"/>
</dbReference>
<dbReference type="PRINTS" id="PR00505">
    <property type="entry name" value="D12N6MTFRASE"/>
</dbReference>
<dbReference type="PIRSF" id="PIRSF000398">
    <property type="entry name" value="M_m6A_EcoRV"/>
    <property type="match status" value="1"/>
</dbReference>
<proteinExistence type="predicted"/>
<dbReference type="Pfam" id="PF02086">
    <property type="entry name" value="MethyltransfD12"/>
    <property type="match status" value="1"/>
</dbReference>
<dbReference type="InterPro" id="IPR012327">
    <property type="entry name" value="MeTrfase_D12"/>
</dbReference>
<dbReference type="AlphaFoldDB" id="A0A1H9YJ42"/>
<dbReference type="PANTHER" id="PTHR30481">
    <property type="entry name" value="DNA ADENINE METHYLASE"/>
    <property type="match status" value="1"/>
</dbReference>
<keyword evidence="2" id="KW-0808">Transferase</keyword>
<dbReference type="GO" id="GO:0009007">
    <property type="term" value="F:site-specific DNA-methyltransferase (adenine-specific) activity"/>
    <property type="evidence" value="ECO:0007669"/>
    <property type="project" value="UniProtKB-EC"/>
</dbReference>
<keyword evidence="1 4" id="KW-0489">Methyltransferase</keyword>
<dbReference type="STRING" id="29364.SAMN04487772_10244"/>
<evidence type="ECO:0000256" key="1">
    <source>
        <dbReference type="ARBA" id="ARBA00022603"/>
    </source>
</evidence>
<keyword evidence="5" id="KW-1185">Reference proteome</keyword>
<sequence>MKSILRYPGSKWNLANRIVGMIPPHKSYLEPFFGSGAVLFTKKRSHIETINDLDNEIVNLFKVIRERPDDLKHVIKFTPYSREEYNNAFLIETDDPIERARLLLVKSLQSHGFRVTEKSGWKNDVQGREKAYCVEHFNQVPQLIEEVTARLKMVQIENMDAIELIKRFNYSNVFMNLDPPYVLSTRTRKQYRHEMSDSDHVRLLETIVDSKAKILISGYQHDMYDFYLKGWNKVTYDATAEHGLKRKEVIWYNYDIYEQLTLNQWMEDGINVGNIN</sequence>
<protein>
    <submittedName>
        <fullName evidence="4">DNA adenine methylase</fullName>
    </submittedName>
</protein>
<reference evidence="4 5" key="1">
    <citation type="submission" date="2016-10" db="EMBL/GenBank/DDBJ databases">
        <authorList>
            <person name="de Groot N.N."/>
        </authorList>
    </citation>
    <scope>NUCLEOTIDE SEQUENCE [LARGE SCALE GENOMIC DNA]</scope>
    <source>
        <strain evidence="4 5">DSM 1801</strain>
    </source>
</reference>
<dbReference type="InterPro" id="IPR012263">
    <property type="entry name" value="M_m6A_EcoRV"/>
</dbReference>
<dbReference type="SUPFAM" id="SSF53335">
    <property type="entry name" value="S-adenosyl-L-methionine-dependent methyltransferases"/>
    <property type="match status" value="1"/>
</dbReference>
<dbReference type="OrthoDB" id="9805629at2"/>
<dbReference type="GO" id="GO:0009307">
    <property type="term" value="P:DNA restriction-modification system"/>
    <property type="evidence" value="ECO:0007669"/>
    <property type="project" value="InterPro"/>
</dbReference>
<evidence type="ECO:0000313" key="4">
    <source>
        <dbReference type="EMBL" id="SES69007.1"/>
    </source>
</evidence>
<dbReference type="GO" id="GO:0043565">
    <property type="term" value="F:sequence-specific DNA binding"/>
    <property type="evidence" value="ECO:0007669"/>
    <property type="project" value="TreeGrafter"/>
</dbReference>
<evidence type="ECO:0000256" key="3">
    <source>
        <dbReference type="ARBA" id="ARBA00022691"/>
    </source>
</evidence>
<dbReference type="RefSeq" id="WP_092475375.1">
    <property type="nucleotide sequence ID" value="NZ_FOHN01000002.1"/>
</dbReference>
<dbReference type="InterPro" id="IPR029063">
    <property type="entry name" value="SAM-dependent_MTases_sf"/>
</dbReference>
<gene>
    <name evidence="4" type="ORF">SAMN04487772_10244</name>
</gene>
<dbReference type="EMBL" id="FOHN01000002">
    <property type="protein sequence ID" value="SES69007.1"/>
    <property type="molecule type" value="Genomic_DNA"/>
</dbReference>
<dbReference type="PANTHER" id="PTHR30481:SF4">
    <property type="entry name" value="SITE-SPECIFIC DNA-METHYLTRANSFERASE (ADENINE-SPECIFIC)"/>
    <property type="match status" value="1"/>
</dbReference>